<dbReference type="InterPro" id="IPR027417">
    <property type="entry name" value="P-loop_NTPase"/>
</dbReference>
<dbReference type="Pfam" id="PF22919">
    <property type="entry name" value="ATP-synt_VA_C"/>
    <property type="match status" value="1"/>
</dbReference>
<dbReference type="SUPFAM" id="SSF52540">
    <property type="entry name" value="P-loop containing nucleoside triphosphate hydrolases"/>
    <property type="match status" value="1"/>
</dbReference>
<dbReference type="Gene3D" id="3.40.50.300">
    <property type="entry name" value="P-loop containing nucleotide triphosphate hydrolases"/>
    <property type="match status" value="1"/>
</dbReference>
<dbReference type="CDD" id="cd01133">
    <property type="entry name" value="F1-ATPase_beta_CD"/>
    <property type="match status" value="1"/>
</dbReference>
<keyword evidence="4 12" id="KW-0547">Nucleotide-binding</keyword>
<dbReference type="GO" id="GO:0005524">
    <property type="term" value="F:ATP binding"/>
    <property type="evidence" value="ECO:0007669"/>
    <property type="project" value="UniProtKB-UniRule"/>
</dbReference>
<feature type="binding site" evidence="12">
    <location>
        <begin position="147"/>
        <end position="154"/>
    </location>
    <ligand>
        <name>ATP</name>
        <dbReference type="ChEBI" id="CHEBI:30616"/>
    </ligand>
</feature>
<evidence type="ECO:0000256" key="1">
    <source>
        <dbReference type="ARBA" id="ARBA00004170"/>
    </source>
</evidence>
<dbReference type="InterPro" id="IPR024034">
    <property type="entry name" value="ATPase_F1/V1_b/a_C"/>
</dbReference>
<proteinExistence type="inferred from homology"/>
<keyword evidence="9 12" id="KW-0472">Membrane</keyword>
<evidence type="ECO:0000256" key="12">
    <source>
        <dbReference type="HAMAP-Rule" id="MF_01347"/>
    </source>
</evidence>
<comment type="catalytic activity">
    <reaction evidence="12">
        <text>ATP + H2O + 4 H(+)(in) = ADP + phosphate + 5 H(+)(out)</text>
        <dbReference type="Rhea" id="RHEA:57720"/>
        <dbReference type="ChEBI" id="CHEBI:15377"/>
        <dbReference type="ChEBI" id="CHEBI:15378"/>
        <dbReference type="ChEBI" id="CHEBI:30616"/>
        <dbReference type="ChEBI" id="CHEBI:43474"/>
        <dbReference type="ChEBI" id="CHEBI:456216"/>
        <dbReference type="EC" id="7.1.2.2"/>
    </reaction>
</comment>
<dbReference type="InterPro" id="IPR003593">
    <property type="entry name" value="AAA+_ATPase"/>
</dbReference>
<dbReference type="GO" id="GO:0046933">
    <property type="term" value="F:proton-transporting ATP synthase activity, rotational mechanism"/>
    <property type="evidence" value="ECO:0007669"/>
    <property type="project" value="UniProtKB-UniRule"/>
</dbReference>
<dbReference type="FunFam" id="3.40.50.300:FF:001630">
    <property type="entry name" value="ATP synthase subunit beta"/>
    <property type="match status" value="1"/>
</dbReference>
<dbReference type="AlphaFoldDB" id="A0AA46ADW9"/>
<name>A0AA46ADW9_9AQUI</name>
<keyword evidence="3 12" id="KW-0813">Transport</keyword>
<dbReference type="RefSeq" id="WP_265134123.1">
    <property type="nucleotide sequence ID" value="NZ_FXTX01000006.1"/>
</dbReference>
<evidence type="ECO:0000256" key="3">
    <source>
        <dbReference type="ARBA" id="ARBA00022448"/>
    </source>
</evidence>
<dbReference type="SUPFAM" id="SSF50615">
    <property type="entry name" value="N-terminal domain of alpha and beta subunits of F1 ATP synthase"/>
    <property type="match status" value="1"/>
</dbReference>
<keyword evidence="12" id="KW-1003">Cell membrane</keyword>
<evidence type="ECO:0000256" key="11">
    <source>
        <dbReference type="ARBA" id="ARBA00023310"/>
    </source>
</evidence>
<keyword evidence="8 12" id="KW-0406">Ion transport</keyword>
<evidence type="ECO:0000256" key="4">
    <source>
        <dbReference type="ARBA" id="ARBA00022741"/>
    </source>
</evidence>
<keyword evidence="6 12" id="KW-0067">ATP-binding</keyword>
<dbReference type="InterPro" id="IPR004100">
    <property type="entry name" value="ATPase_F1/V1/A1_a/bsu_N"/>
</dbReference>
<evidence type="ECO:0000256" key="8">
    <source>
        <dbReference type="ARBA" id="ARBA00023065"/>
    </source>
</evidence>
<keyword evidence="5 12" id="KW-0375">Hydrogen ion transport</keyword>
<dbReference type="InterPro" id="IPR055190">
    <property type="entry name" value="ATP-synt_VA_C"/>
</dbReference>
<keyword evidence="7 12" id="KW-1278">Translocase</keyword>
<dbReference type="Proteomes" id="UP001157947">
    <property type="component" value="Unassembled WGS sequence"/>
</dbReference>
<dbReference type="Gene3D" id="1.10.1140.10">
    <property type="entry name" value="Bovine Mitochondrial F1-atpase, Atp Synthase Beta Chain, Chain D, domain 3"/>
    <property type="match status" value="1"/>
</dbReference>
<comment type="subcellular location">
    <subcellularLocation>
        <location evidence="12">Cell membrane</location>
        <topology evidence="12">Peripheral membrane protein</topology>
    </subcellularLocation>
    <subcellularLocation>
        <location evidence="1">Membrane</location>
        <topology evidence="1">Peripheral membrane protein</topology>
    </subcellularLocation>
</comment>
<keyword evidence="15" id="KW-1185">Reference proteome</keyword>
<evidence type="ECO:0000313" key="14">
    <source>
        <dbReference type="EMBL" id="SMP08561.1"/>
    </source>
</evidence>
<comment type="function">
    <text evidence="12">Produces ATP from ADP in the presence of a proton gradient across the membrane. The catalytic sites are hosted primarily by the beta subunits.</text>
</comment>
<reference evidence="14" key="1">
    <citation type="submission" date="2017-05" db="EMBL/GenBank/DDBJ databases">
        <authorList>
            <person name="Varghese N."/>
            <person name="Submissions S."/>
        </authorList>
    </citation>
    <scope>NUCLEOTIDE SEQUENCE</scope>
    <source>
        <strain evidence="14">DSM 18763</strain>
    </source>
</reference>
<dbReference type="InterPro" id="IPR036121">
    <property type="entry name" value="ATPase_F1/V1/A1_a/bsu_N_sf"/>
</dbReference>
<comment type="similarity">
    <text evidence="2 12">Belongs to the ATPase alpha/beta chains family.</text>
</comment>
<dbReference type="Pfam" id="PF02874">
    <property type="entry name" value="ATP-synt_ab_N"/>
    <property type="match status" value="1"/>
</dbReference>
<feature type="domain" description="AAA+ ATPase" evidence="13">
    <location>
        <begin position="139"/>
        <end position="324"/>
    </location>
</feature>
<gene>
    <name evidence="12" type="primary">atpD</name>
    <name evidence="14" type="ORF">SAMN06264868_10634</name>
</gene>
<evidence type="ECO:0000256" key="7">
    <source>
        <dbReference type="ARBA" id="ARBA00022967"/>
    </source>
</evidence>
<evidence type="ECO:0000313" key="15">
    <source>
        <dbReference type="Proteomes" id="UP001157947"/>
    </source>
</evidence>
<dbReference type="EC" id="7.1.2.2" evidence="12"/>
<keyword evidence="10 12" id="KW-0139">CF(1)</keyword>
<dbReference type="Pfam" id="PF00006">
    <property type="entry name" value="ATP-synt_ab"/>
    <property type="match status" value="1"/>
</dbReference>
<dbReference type="GO" id="GO:0005886">
    <property type="term" value="C:plasma membrane"/>
    <property type="evidence" value="ECO:0007669"/>
    <property type="project" value="UniProtKB-SubCell"/>
</dbReference>
<dbReference type="GO" id="GO:0045259">
    <property type="term" value="C:proton-transporting ATP synthase complex"/>
    <property type="evidence" value="ECO:0007669"/>
    <property type="project" value="UniProtKB-KW"/>
</dbReference>
<dbReference type="InterPro" id="IPR005722">
    <property type="entry name" value="ATP_synth_F1_bsu"/>
</dbReference>
<dbReference type="EMBL" id="FXTX01000006">
    <property type="protein sequence ID" value="SMP08561.1"/>
    <property type="molecule type" value="Genomic_DNA"/>
</dbReference>
<dbReference type="Gene3D" id="2.40.10.170">
    <property type="match status" value="1"/>
</dbReference>
<dbReference type="NCBIfam" id="TIGR01039">
    <property type="entry name" value="atpD"/>
    <property type="match status" value="1"/>
</dbReference>
<dbReference type="HAMAP" id="MF_01347">
    <property type="entry name" value="ATP_synth_beta_bact"/>
    <property type="match status" value="1"/>
</dbReference>
<keyword evidence="11 12" id="KW-0066">ATP synthesis</keyword>
<dbReference type="FunFam" id="1.10.1140.10:FF:000005">
    <property type="entry name" value="ATP synthase subunit beta"/>
    <property type="match status" value="1"/>
</dbReference>
<comment type="caution">
    <text evidence="14">The sequence shown here is derived from an EMBL/GenBank/DDBJ whole genome shotgun (WGS) entry which is preliminary data.</text>
</comment>
<dbReference type="PANTHER" id="PTHR15184">
    <property type="entry name" value="ATP SYNTHASE"/>
    <property type="match status" value="1"/>
</dbReference>
<dbReference type="CDD" id="cd18110">
    <property type="entry name" value="ATP-synt_F1_beta_C"/>
    <property type="match status" value="1"/>
</dbReference>
<evidence type="ECO:0000259" key="13">
    <source>
        <dbReference type="SMART" id="SM00382"/>
    </source>
</evidence>
<evidence type="ECO:0000256" key="6">
    <source>
        <dbReference type="ARBA" id="ARBA00022840"/>
    </source>
</evidence>
<accession>A0AA46ADW9</accession>
<dbReference type="SMART" id="SM00382">
    <property type="entry name" value="AAA"/>
    <property type="match status" value="1"/>
</dbReference>
<dbReference type="InterPro" id="IPR000194">
    <property type="entry name" value="ATPase_F1/V1/A1_a/bsu_nucl-bd"/>
</dbReference>
<sequence>MSGKIINIKESVVDVIFPENDIPFIREILIVEEANIYLEVQLLKEDNIVSCLVLGKTIGISKNMKVKRTRNVLTVKVGEAVLGRSLNVFGKPIDRIGEIISDIEYPIYRKPPKFTEEKEEREILETGIKIVDLLVPFVKGGKVGLFGGAGVGKTVLLTEFIFRMIKIHEGISVFAGVGERIREAHELWHELKRLDVLNKTTLVLGQMNEPPGIRARAIFPALSIAEYFRDEKNMDVLLLIDNIFRYAQAGMEVSTLLGKLPARAGYQPTLKEEIAMVEERITSTKNGSITSVQAIYVPADDITDPAPSSTFPHLDSIVILSRKRAAKGFYPAIDPLQSRTKVLDPEIVGNIHYEVANAVIYHLQRYKDLEDIINMLGIEELSKEDRLIVQRARKLERFLTQPFFTTEAFTGKKGKHVPLKETIKGCQEIIEGKYDNIDEAKFYMIGTVEEAKGVT</sequence>
<dbReference type="InterPro" id="IPR050053">
    <property type="entry name" value="ATPase_alpha/beta_chains"/>
</dbReference>
<evidence type="ECO:0000256" key="9">
    <source>
        <dbReference type="ARBA" id="ARBA00023136"/>
    </source>
</evidence>
<organism evidence="14 15">
    <name type="scientific">Venenivibrio stagnispumantis</name>
    <dbReference type="NCBI Taxonomy" id="407998"/>
    <lineage>
        <taxon>Bacteria</taxon>
        <taxon>Pseudomonadati</taxon>
        <taxon>Aquificota</taxon>
        <taxon>Aquificia</taxon>
        <taxon>Aquificales</taxon>
        <taxon>Hydrogenothermaceae</taxon>
        <taxon>Venenivibrio</taxon>
    </lineage>
</organism>
<protein>
    <recommendedName>
        <fullName evidence="12">ATP synthase subunit beta</fullName>
        <ecNumber evidence="12">7.1.2.2</ecNumber>
    </recommendedName>
    <alternativeName>
        <fullName evidence="12">ATP synthase F1 sector subunit beta</fullName>
    </alternativeName>
    <alternativeName>
        <fullName evidence="12">F-ATPase subunit beta</fullName>
    </alternativeName>
</protein>
<dbReference type="SUPFAM" id="SSF47917">
    <property type="entry name" value="C-terminal domain of alpha and beta subunits of F1 ATP synthase"/>
    <property type="match status" value="1"/>
</dbReference>
<dbReference type="PANTHER" id="PTHR15184:SF71">
    <property type="entry name" value="ATP SYNTHASE SUBUNIT BETA, MITOCHONDRIAL"/>
    <property type="match status" value="1"/>
</dbReference>
<evidence type="ECO:0000256" key="5">
    <source>
        <dbReference type="ARBA" id="ARBA00022781"/>
    </source>
</evidence>
<evidence type="ECO:0000256" key="10">
    <source>
        <dbReference type="ARBA" id="ARBA00023196"/>
    </source>
</evidence>
<evidence type="ECO:0000256" key="2">
    <source>
        <dbReference type="ARBA" id="ARBA00008936"/>
    </source>
</evidence>